<gene>
    <name evidence="1" type="ORF">HY3_12665</name>
</gene>
<comment type="caution">
    <text evidence="1">The sequence shown here is derived from an EMBL/GenBank/DDBJ whole genome shotgun (WGS) entry which is preliminary data.</text>
</comment>
<dbReference type="RefSeq" id="WP_034826250.1">
    <property type="nucleotide sequence ID" value="NZ_AWFA01000018.1"/>
</dbReference>
<organism evidence="1 2">
    <name type="scientific">Hyphomonas pacifica</name>
    <dbReference type="NCBI Taxonomy" id="1280941"/>
    <lineage>
        <taxon>Bacteria</taxon>
        <taxon>Pseudomonadati</taxon>
        <taxon>Pseudomonadota</taxon>
        <taxon>Alphaproteobacteria</taxon>
        <taxon>Hyphomonadales</taxon>
        <taxon>Hyphomonadaceae</taxon>
        <taxon>Hyphomonas</taxon>
    </lineage>
</organism>
<dbReference type="EMBL" id="AWFB01000018">
    <property type="protein sequence ID" value="RAN33622.1"/>
    <property type="molecule type" value="Genomic_DNA"/>
</dbReference>
<dbReference type="STRING" id="1280941.HY2_12565"/>
<name>A0A062U0C4_9PROT</name>
<reference evidence="1 2" key="1">
    <citation type="submission" date="2013-04" db="EMBL/GenBank/DDBJ databases">
        <title>Hyphomonas sp. T24B3 Genome Sequencing.</title>
        <authorList>
            <person name="Lai Q."/>
            <person name="Shao Z."/>
        </authorList>
    </citation>
    <scope>NUCLEOTIDE SEQUENCE [LARGE SCALE GENOMIC DNA]</scope>
    <source>
        <strain evidence="1 2">T24B3</strain>
    </source>
</reference>
<dbReference type="AlphaFoldDB" id="A0A062U0C4"/>
<accession>A0A062U0C4</accession>
<keyword evidence="2" id="KW-1185">Reference proteome</keyword>
<evidence type="ECO:0000313" key="1">
    <source>
        <dbReference type="EMBL" id="RAN33622.1"/>
    </source>
</evidence>
<dbReference type="Proteomes" id="UP000249123">
    <property type="component" value="Unassembled WGS sequence"/>
</dbReference>
<evidence type="ECO:0000313" key="2">
    <source>
        <dbReference type="Proteomes" id="UP000249123"/>
    </source>
</evidence>
<sequence length="69" mass="7836">MNLWKTRITASQTVCADAQSTIRRAMHHARLGTGEFDHDVSAPMTDMAHALRTRRQIRLMPGPRTRHGI</sequence>
<protein>
    <submittedName>
        <fullName evidence="1">Uncharacterized protein</fullName>
    </submittedName>
</protein>
<proteinExistence type="predicted"/>